<dbReference type="Gene3D" id="3.40.605.10">
    <property type="entry name" value="Aldehyde Dehydrogenase, Chain A, domain 1"/>
    <property type="match status" value="1"/>
</dbReference>
<dbReference type="STRING" id="1515439.SAMN06265784_1185"/>
<comment type="similarity">
    <text evidence="1 6">Belongs to the aldehyde dehydrogenase family.</text>
</comment>
<dbReference type="Proteomes" id="UP000193228">
    <property type="component" value="Unassembled WGS sequence"/>
</dbReference>
<dbReference type="FunFam" id="3.40.605.10:FF:000007">
    <property type="entry name" value="NAD/NADP-dependent betaine aldehyde dehydrogenase"/>
    <property type="match status" value="1"/>
</dbReference>
<dbReference type="SUPFAM" id="SSF53720">
    <property type="entry name" value="ALDH-like"/>
    <property type="match status" value="1"/>
</dbReference>
<dbReference type="EC" id="1.2.1.3" evidence="3"/>
<name>A0A1X7M5Z8_9BURK</name>
<evidence type="ECO:0000256" key="2">
    <source>
        <dbReference type="ARBA" id="ARBA00023002"/>
    </source>
</evidence>
<dbReference type="InterPro" id="IPR016163">
    <property type="entry name" value="Ald_DH_C"/>
</dbReference>
<dbReference type="Pfam" id="PF00171">
    <property type="entry name" value="Aldedh"/>
    <property type="match status" value="1"/>
</dbReference>
<dbReference type="InterPro" id="IPR015590">
    <property type="entry name" value="Aldehyde_DH_dom"/>
</dbReference>
<dbReference type="InterPro" id="IPR029510">
    <property type="entry name" value="Ald_DH_CS_GLU"/>
</dbReference>
<comment type="catalytic activity">
    <reaction evidence="4">
        <text>an aldehyde + NAD(+) + H2O = a carboxylate + NADH + 2 H(+)</text>
        <dbReference type="Rhea" id="RHEA:16185"/>
        <dbReference type="ChEBI" id="CHEBI:15377"/>
        <dbReference type="ChEBI" id="CHEBI:15378"/>
        <dbReference type="ChEBI" id="CHEBI:17478"/>
        <dbReference type="ChEBI" id="CHEBI:29067"/>
        <dbReference type="ChEBI" id="CHEBI:57540"/>
        <dbReference type="ChEBI" id="CHEBI:57945"/>
        <dbReference type="EC" id="1.2.1.3"/>
    </reaction>
</comment>
<sequence length="474" mass="51156">MQRIEHIYINGEFVTPHGEEWFDLHNPSTEEVIGQVRLGDAQDAQRAIAAAKAALPAWSCTTREERLAALRRMHKAVAAREDQLMEAIVMEYGAPLVRGRWMATYPADVIAQAIDTLEAFAFEEQVGTARVVLTPVGVAGLITPWNSNAGFICNKLATALAAGCTAVIKPSEMSAMQTQIVIEALHEAGLPPGVFNIVNGRGEVVGEEIAHHPDIAKISFTGSSAVGQHLVSAGAATMKRVTLELGGKSPTVVLDDADFAAIMPFVLQAGFANSGQACIAGTRILVPRHRLAEFEQAVQEAVPHIKSGDPRDTDTAIGPMVSAKQWERVQNYIRIGVEEGARLLAGGEGRPDGLQAGWFVKPTVFTDATNQMRIAREEIFGPVLTIIPYDDEADAITIANDTRYGLSALVLGQDLDRCERVARRIDSGRVLVNTLAHEPRAPFGGFKHSGLGREMGRWGMNAYLEPKTLLMGQG</sequence>
<evidence type="ECO:0000256" key="6">
    <source>
        <dbReference type="RuleBase" id="RU003345"/>
    </source>
</evidence>
<reference evidence="9" key="1">
    <citation type="submission" date="2017-04" db="EMBL/GenBank/DDBJ databases">
        <authorList>
            <person name="Varghese N."/>
            <person name="Submissions S."/>
        </authorList>
    </citation>
    <scope>NUCLEOTIDE SEQUENCE [LARGE SCALE GENOMIC DNA]</scope>
    <source>
        <strain evidence="9">LMG 29540</strain>
    </source>
</reference>
<dbReference type="PANTHER" id="PTHR42804:SF1">
    <property type="entry name" value="ALDEHYDE DEHYDROGENASE-RELATED"/>
    <property type="match status" value="1"/>
</dbReference>
<keyword evidence="2 6" id="KW-0560">Oxidoreductase</keyword>
<evidence type="ECO:0000256" key="3">
    <source>
        <dbReference type="ARBA" id="ARBA00024226"/>
    </source>
</evidence>
<accession>A0A1X7M5Z8</accession>
<organism evidence="8 9">
    <name type="scientific">Paraburkholderia susongensis</name>
    <dbReference type="NCBI Taxonomy" id="1515439"/>
    <lineage>
        <taxon>Bacteria</taxon>
        <taxon>Pseudomonadati</taxon>
        <taxon>Pseudomonadota</taxon>
        <taxon>Betaproteobacteria</taxon>
        <taxon>Burkholderiales</taxon>
        <taxon>Burkholderiaceae</taxon>
        <taxon>Paraburkholderia</taxon>
    </lineage>
</organism>
<protein>
    <recommendedName>
        <fullName evidence="3">aldehyde dehydrogenase (NAD(+))</fullName>
        <ecNumber evidence="3">1.2.1.3</ecNumber>
    </recommendedName>
</protein>
<keyword evidence="9" id="KW-1185">Reference proteome</keyword>
<dbReference type="InterPro" id="IPR016162">
    <property type="entry name" value="Ald_DH_N"/>
</dbReference>
<dbReference type="AlphaFoldDB" id="A0A1X7M5Z8"/>
<dbReference type="PROSITE" id="PS00687">
    <property type="entry name" value="ALDEHYDE_DEHYDR_GLU"/>
    <property type="match status" value="1"/>
</dbReference>
<dbReference type="CDD" id="cd07138">
    <property type="entry name" value="ALDH_CddD_SSP0762"/>
    <property type="match status" value="1"/>
</dbReference>
<dbReference type="FunFam" id="3.40.309.10:FF:000012">
    <property type="entry name" value="Betaine aldehyde dehydrogenase"/>
    <property type="match status" value="1"/>
</dbReference>
<dbReference type="EMBL" id="FXAT01000018">
    <property type="protein sequence ID" value="SMG60819.1"/>
    <property type="molecule type" value="Genomic_DNA"/>
</dbReference>
<dbReference type="RefSeq" id="WP_085489529.1">
    <property type="nucleotide sequence ID" value="NZ_FXAT01000018.1"/>
</dbReference>
<evidence type="ECO:0000259" key="7">
    <source>
        <dbReference type="Pfam" id="PF00171"/>
    </source>
</evidence>
<evidence type="ECO:0000256" key="1">
    <source>
        <dbReference type="ARBA" id="ARBA00009986"/>
    </source>
</evidence>
<feature type="active site" evidence="5">
    <location>
        <position position="244"/>
    </location>
</feature>
<proteinExistence type="inferred from homology"/>
<dbReference type="InterPro" id="IPR016161">
    <property type="entry name" value="Ald_DH/histidinol_DH"/>
</dbReference>
<dbReference type="OrthoDB" id="6187633at2"/>
<evidence type="ECO:0000313" key="9">
    <source>
        <dbReference type="Proteomes" id="UP000193228"/>
    </source>
</evidence>
<evidence type="ECO:0000313" key="8">
    <source>
        <dbReference type="EMBL" id="SMG60819.1"/>
    </source>
</evidence>
<evidence type="ECO:0000256" key="4">
    <source>
        <dbReference type="ARBA" id="ARBA00049194"/>
    </source>
</evidence>
<gene>
    <name evidence="8" type="ORF">SAMN06265784_1185</name>
</gene>
<dbReference type="InterPro" id="IPR016160">
    <property type="entry name" value="Ald_DH_CS_CYS"/>
</dbReference>
<dbReference type="GO" id="GO:0004029">
    <property type="term" value="F:aldehyde dehydrogenase (NAD+) activity"/>
    <property type="evidence" value="ECO:0007669"/>
    <property type="project" value="UniProtKB-EC"/>
</dbReference>
<dbReference type="PROSITE" id="PS00070">
    <property type="entry name" value="ALDEHYDE_DEHYDR_CYS"/>
    <property type="match status" value="1"/>
</dbReference>
<dbReference type="Gene3D" id="3.40.309.10">
    <property type="entry name" value="Aldehyde Dehydrogenase, Chain A, domain 2"/>
    <property type="match status" value="1"/>
</dbReference>
<evidence type="ECO:0000256" key="5">
    <source>
        <dbReference type="PROSITE-ProRule" id="PRU10007"/>
    </source>
</evidence>
<feature type="domain" description="Aldehyde dehydrogenase" evidence="7">
    <location>
        <begin position="14"/>
        <end position="468"/>
    </location>
</feature>
<dbReference type="PANTHER" id="PTHR42804">
    <property type="entry name" value="ALDEHYDE DEHYDROGENASE"/>
    <property type="match status" value="1"/>
</dbReference>